<protein>
    <submittedName>
        <fullName evidence="1">Uncharacterized protein</fullName>
    </submittedName>
</protein>
<dbReference type="EMBL" id="BK059092">
    <property type="protein sequence ID" value="DAE29056.1"/>
    <property type="molecule type" value="Genomic_DNA"/>
</dbReference>
<organism evidence="1">
    <name type="scientific">virus sp. ctPYc18</name>
    <dbReference type="NCBI Taxonomy" id="2828251"/>
    <lineage>
        <taxon>Viruses</taxon>
    </lineage>
</organism>
<name>A0A8S5RCF1_9VIRU</name>
<sequence>MHFYSGKQGYSQNRSVKYSGVNVMEWYIPVPLWSPSDADMMKEVMVCWYDTVK</sequence>
<accession>A0A8S5RCF1</accession>
<evidence type="ECO:0000313" key="1">
    <source>
        <dbReference type="EMBL" id="DAE29056.1"/>
    </source>
</evidence>
<reference evidence="1" key="1">
    <citation type="journal article" date="2021" name="Proc. Natl. Acad. Sci. U.S.A.">
        <title>A Catalog of Tens of Thousands of Viruses from Human Metagenomes Reveals Hidden Associations with Chronic Diseases.</title>
        <authorList>
            <person name="Tisza M.J."/>
            <person name="Buck C.B."/>
        </authorList>
    </citation>
    <scope>NUCLEOTIDE SEQUENCE</scope>
    <source>
        <strain evidence="1">CtPYc18</strain>
    </source>
</reference>
<proteinExistence type="predicted"/>